<dbReference type="GO" id="GO:0016829">
    <property type="term" value="F:lyase activity"/>
    <property type="evidence" value="ECO:0007669"/>
    <property type="project" value="UniProtKB-KW"/>
</dbReference>
<dbReference type="EMBL" id="JANPWB010000008">
    <property type="protein sequence ID" value="KAJ1159650.1"/>
    <property type="molecule type" value="Genomic_DNA"/>
</dbReference>
<feature type="domain" description="SMB" evidence="19">
    <location>
        <begin position="298"/>
        <end position="342"/>
    </location>
</feature>
<dbReference type="PANTHER" id="PTHR12439">
    <property type="entry name" value="PLACENTAL PROTEIN 11-RELATED"/>
    <property type="match status" value="1"/>
</dbReference>
<dbReference type="GO" id="GO:0046872">
    <property type="term" value="F:metal ion binding"/>
    <property type="evidence" value="ECO:0007669"/>
    <property type="project" value="UniProtKB-UniRule"/>
</dbReference>
<comment type="caution">
    <text evidence="21">The sequence shown here is derived from an EMBL/GenBank/DDBJ whole genome shotgun (WGS) entry which is preliminary data.</text>
</comment>
<dbReference type="GO" id="GO:0016787">
    <property type="term" value="F:hydrolase activity"/>
    <property type="evidence" value="ECO:0007669"/>
    <property type="project" value="UniProtKB-KW"/>
</dbReference>
<comment type="cofactor">
    <cofactor evidence="1 17">
        <name>Mn(2+)</name>
        <dbReference type="ChEBI" id="CHEBI:29035"/>
    </cofactor>
</comment>
<feature type="domain" description="SMB" evidence="19">
    <location>
        <begin position="95"/>
        <end position="138"/>
    </location>
</feature>
<keyword evidence="10 17" id="KW-0255">Endonuclease</keyword>
<dbReference type="InterPro" id="IPR039787">
    <property type="entry name" value="ENDOU"/>
</dbReference>
<evidence type="ECO:0000256" key="18">
    <source>
        <dbReference type="SAM" id="MobiDB-lite"/>
    </source>
</evidence>
<evidence type="ECO:0000256" key="4">
    <source>
        <dbReference type="ARBA" id="ARBA00011245"/>
    </source>
</evidence>
<evidence type="ECO:0000256" key="16">
    <source>
        <dbReference type="ARBA" id="ARBA00048688"/>
    </source>
</evidence>
<evidence type="ECO:0000256" key="13">
    <source>
        <dbReference type="ARBA" id="ARBA00023157"/>
    </source>
</evidence>
<accession>A0AAV7S8Q2</accession>
<dbReference type="GO" id="GO:0030247">
    <property type="term" value="F:polysaccharide binding"/>
    <property type="evidence" value="ECO:0007669"/>
    <property type="project" value="InterPro"/>
</dbReference>
<keyword evidence="8" id="KW-0732">Signal</keyword>
<keyword evidence="9" id="KW-0677">Repeat</keyword>
<evidence type="ECO:0000259" key="20">
    <source>
        <dbReference type="PROSITE" id="PS51959"/>
    </source>
</evidence>
<dbReference type="Proteomes" id="UP001066276">
    <property type="component" value="Chromosome 4_2"/>
</dbReference>
<proteinExistence type="inferred from homology"/>
<evidence type="ECO:0000256" key="2">
    <source>
        <dbReference type="ARBA" id="ARBA00004613"/>
    </source>
</evidence>
<keyword evidence="6 17" id="KW-0540">Nuclease</keyword>
<evidence type="ECO:0000256" key="3">
    <source>
        <dbReference type="ARBA" id="ARBA00010168"/>
    </source>
</evidence>
<organism evidence="21 22">
    <name type="scientific">Pleurodeles waltl</name>
    <name type="common">Iberian ribbed newt</name>
    <dbReference type="NCBI Taxonomy" id="8319"/>
    <lineage>
        <taxon>Eukaryota</taxon>
        <taxon>Metazoa</taxon>
        <taxon>Chordata</taxon>
        <taxon>Craniata</taxon>
        <taxon>Vertebrata</taxon>
        <taxon>Euteleostomi</taxon>
        <taxon>Amphibia</taxon>
        <taxon>Batrachia</taxon>
        <taxon>Caudata</taxon>
        <taxon>Salamandroidea</taxon>
        <taxon>Salamandridae</taxon>
        <taxon>Pleurodelinae</taxon>
        <taxon>Pleurodeles</taxon>
    </lineage>
</organism>
<evidence type="ECO:0000256" key="8">
    <source>
        <dbReference type="ARBA" id="ARBA00022729"/>
    </source>
</evidence>
<dbReference type="InterPro" id="IPR037227">
    <property type="entry name" value="EndoU-like"/>
</dbReference>
<evidence type="ECO:0000256" key="9">
    <source>
        <dbReference type="ARBA" id="ARBA00022737"/>
    </source>
</evidence>
<keyword evidence="22" id="KW-1185">Reference proteome</keyword>
<feature type="region of interest" description="Disordered" evidence="18">
    <location>
        <begin position="269"/>
        <end position="289"/>
    </location>
</feature>
<feature type="domain" description="SMB" evidence="19">
    <location>
        <begin position="226"/>
        <end position="270"/>
    </location>
</feature>
<evidence type="ECO:0000259" key="19">
    <source>
        <dbReference type="PROSITE" id="PS50958"/>
    </source>
</evidence>
<gene>
    <name evidence="21" type="ORF">NDU88_000155</name>
</gene>
<dbReference type="PROSITE" id="PS50958">
    <property type="entry name" value="SMB_2"/>
    <property type="match status" value="4"/>
</dbReference>
<dbReference type="GO" id="GO:0006955">
    <property type="term" value="P:immune response"/>
    <property type="evidence" value="ECO:0007669"/>
    <property type="project" value="InterPro"/>
</dbReference>
<dbReference type="GO" id="GO:0003723">
    <property type="term" value="F:RNA binding"/>
    <property type="evidence" value="ECO:0007669"/>
    <property type="project" value="UniProtKB-UniRule"/>
</dbReference>
<comment type="similarity">
    <text evidence="3 17">Belongs to the ENDOU family.</text>
</comment>
<evidence type="ECO:0000256" key="17">
    <source>
        <dbReference type="RuleBase" id="RU367085"/>
    </source>
</evidence>
<dbReference type="SUPFAM" id="SSF90188">
    <property type="entry name" value="Somatomedin B domain"/>
    <property type="match status" value="4"/>
</dbReference>
<comment type="subunit">
    <text evidence="4 17">Monomer.</text>
</comment>
<dbReference type="CDD" id="cd21159">
    <property type="entry name" value="XendoU"/>
    <property type="match status" value="1"/>
</dbReference>
<dbReference type="InterPro" id="IPR018998">
    <property type="entry name" value="EndoU_C"/>
</dbReference>
<feature type="domain" description="SMB" evidence="19">
    <location>
        <begin position="154"/>
        <end position="198"/>
    </location>
</feature>
<evidence type="ECO:0000256" key="5">
    <source>
        <dbReference type="ARBA" id="ARBA00022525"/>
    </source>
</evidence>
<reference evidence="21" key="1">
    <citation type="journal article" date="2022" name="bioRxiv">
        <title>Sequencing and chromosome-scale assembly of the giantPleurodeles waltlgenome.</title>
        <authorList>
            <person name="Brown T."/>
            <person name="Elewa A."/>
            <person name="Iarovenko S."/>
            <person name="Subramanian E."/>
            <person name="Araus A.J."/>
            <person name="Petzold A."/>
            <person name="Susuki M."/>
            <person name="Suzuki K.-i.T."/>
            <person name="Hayashi T."/>
            <person name="Toyoda A."/>
            <person name="Oliveira C."/>
            <person name="Osipova E."/>
            <person name="Leigh N.D."/>
            <person name="Simon A."/>
            <person name="Yun M.H."/>
        </authorList>
    </citation>
    <scope>NUCLEOTIDE SEQUENCE</scope>
    <source>
        <strain evidence="21">20211129_DDA</strain>
        <tissue evidence="21">Liver</tissue>
    </source>
</reference>
<feature type="region of interest" description="Disordered" evidence="18">
    <location>
        <begin position="197"/>
        <end position="218"/>
    </location>
</feature>
<dbReference type="Pfam" id="PF09412">
    <property type="entry name" value="XendoU"/>
    <property type="match status" value="1"/>
</dbReference>
<evidence type="ECO:0000256" key="14">
    <source>
        <dbReference type="ARBA" id="ARBA00023211"/>
    </source>
</evidence>
<dbReference type="GO" id="GO:0005576">
    <property type="term" value="C:extracellular region"/>
    <property type="evidence" value="ECO:0007669"/>
    <property type="project" value="UniProtKB-SubCell"/>
</dbReference>
<dbReference type="Pfam" id="PF01033">
    <property type="entry name" value="Somatomedin_B"/>
    <property type="match status" value="4"/>
</dbReference>
<keyword evidence="12 17" id="KW-0694">RNA-binding</keyword>
<keyword evidence="13" id="KW-1015">Disulfide bond</keyword>
<dbReference type="AlphaFoldDB" id="A0AAV7S8Q2"/>
<dbReference type="InterPro" id="IPR020436">
    <property type="entry name" value="SMB_chordata"/>
</dbReference>
<comment type="subcellular location">
    <subcellularLocation>
        <location evidence="2">Secreted</location>
    </subcellularLocation>
</comment>
<dbReference type="GO" id="GO:0004521">
    <property type="term" value="F:RNA endonuclease activity"/>
    <property type="evidence" value="ECO:0007669"/>
    <property type="project" value="UniProtKB-UniRule"/>
</dbReference>
<evidence type="ECO:0000256" key="11">
    <source>
        <dbReference type="ARBA" id="ARBA00022801"/>
    </source>
</evidence>
<evidence type="ECO:0000256" key="6">
    <source>
        <dbReference type="ARBA" id="ARBA00022722"/>
    </source>
</evidence>
<dbReference type="FunFam" id="4.10.410.20:FF:000005">
    <property type="entry name" value="Endonuclease, poly(U) specific"/>
    <property type="match status" value="3"/>
</dbReference>
<dbReference type="PANTHER" id="PTHR12439:SF40">
    <property type="entry name" value="URIDYLATE-SPECIFIC ENDORIBONUCLEASE"/>
    <property type="match status" value="1"/>
</dbReference>
<dbReference type="PROSITE" id="PS00524">
    <property type="entry name" value="SMB_1"/>
    <property type="match status" value="3"/>
</dbReference>
<evidence type="ECO:0000256" key="7">
    <source>
        <dbReference type="ARBA" id="ARBA00022723"/>
    </source>
</evidence>
<keyword evidence="11 17" id="KW-0378">Hydrolase</keyword>
<keyword evidence="14 17" id="KW-0464">Manganese</keyword>
<dbReference type="SMART" id="SM00201">
    <property type="entry name" value="SO"/>
    <property type="match status" value="4"/>
</dbReference>
<sequence length="630" mass="69979">MATALTMQPAIDAFSIMVTGVTLALRTPDHGGCEAAVIRVAARAELGSPHRNAEAVKVVSPPAAACKRILEECVSCAQERRNPAAFSGFSPHLACKDSCKNRCGKKLDKSFNCQCNNQCERFGDCCGDYNKCLYIEPSSGGGHDHYSKPSDVADKNSCKGRCDEAYNKKDPCHCNRKCSKFNNCCDDYSNLCKRTDSTSTHGHGADIEPSSGGGHDHYSKLSDVADKNSCKGRCDEAYNKKDPCHCNRKCSKFNNCCDDYSNLCKRTDSTSTHGHGADIEPSSGGGHDHYSKLSDVADKNSCKGRCDEAYNKKDPCHCNRKCSKFNNCCDDYSNLCKRTDSTSTHGHGAAATDGSVKGDISQKEIEAVSESLYKADVNRAQEGDVFLNKQHFASKSEGKEDQSDQPLYSYVKEEIFSKPTYAAFIRLLDNYDRQTGKAEDVDKGEIKEQDIFLQEIMKTDVMQKLYTFLHKKELYASQEEFVTDLKNMWFGLYSRGKGEMDSSGFEHVFVGEVKKGIVSGFHNWIRFYLLEKQGLVDYYCHVYDGPWETMPDVIGQQFQWDGYIKEVGSSFIGSSPEFDFSIYSLCFIARPGKACKVSLGGYPLKIQTYTWTKSSYGGGKNYIATAYPVT</sequence>
<keyword evidence="7 17" id="KW-0479">Metal-binding</keyword>
<dbReference type="GO" id="GO:0005044">
    <property type="term" value="F:scavenger receptor activity"/>
    <property type="evidence" value="ECO:0007669"/>
    <property type="project" value="InterPro"/>
</dbReference>
<protein>
    <recommendedName>
        <fullName evidence="17">Protein endoU</fullName>
        <ecNumber evidence="17">4.6.1.-</ecNumber>
    </recommendedName>
</protein>
<dbReference type="InterPro" id="IPR001212">
    <property type="entry name" value="Somatomedin_B_dom"/>
</dbReference>
<keyword evidence="5" id="KW-0964">Secreted</keyword>
<evidence type="ECO:0000313" key="21">
    <source>
        <dbReference type="EMBL" id="KAJ1159650.1"/>
    </source>
</evidence>
<feature type="domain" description="EndoU" evidence="20">
    <location>
        <begin position="361"/>
        <end position="630"/>
    </location>
</feature>
<comment type="catalytic activity">
    <reaction evidence="16">
        <text>ribonucleotidyl-uridine-RNA = a 5'-end dephospho-uridine-RNA + a 3'-end 2',3'-cyclophospho-ribonucleotide-RNA</text>
        <dbReference type="Rhea" id="RHEA:67792"/>
        <dbReference type="Rhea" id="RHEA-COMP:10464"/>
        <dbReference type="Rhea" id="RHEA-COMP:17354"/>
        <dbReference type="Rhea" id="RHEA-COMP:17356"/>
        <dbReference type="ChEBI" id="CHEBI:83064"/>
        <dbReference type="ChEBI" id="CHEBI:173117"/>
        <dbReference type="ChEBI" id="CHEBI:173224"/>
    </reaction>
    <physiologicalReaction direction="left-to-right" evidence="16">
        <dbReference type="Rhea" id="RHEA:67793"/>
    </physiologicalReaction>
</comment>
<name>A0AAV7S8Q2_PLEWA</name>
<keyword evidence="15" id="KW-0456">Lyase</keyword>
<dbReference type="PROSITE" id="PS51959">
    <property type="entry name" value="ENDOU"/>
    <property type="match status" value="1"/>
</dbReference>
<evidence type="ECO:0000256" key="1">
    <source>
        <dbReference type="ARBA" id="ARBA00001936"/>
    </source>
</evidence>
<evidence type="ECO:0000313" key="22">
    <source>
        <dbReference type="Proteomes" id="UP001066276"/>
    </source>
</evidence>
<evidence type="ECO:0000256" key="15">
    <source>
        <dbReference type="ARBA" id="ARBA00023239"/>
    </source>
</evidence>
<evidence type="ECO:0000256" key="12">
    <source>
        <dbReference type="ARBA" id="ARBA00022884"/>
    </source>
</evidence>
<dbReference type="Gene3D" id="4.10.410.20">
    <property type="match status" value="4"/>
</dbReference>
<dbReference type="EC" id="4.6.1.-" evidence="17"/>
<evidence type="ECO:0000256" key="10">
    <source>
        <dbReference type="ARBA" id="ARBA00022759"/>
    </source>
</evidence>
<dbReference type="SUPFAM" id="SSF142877">
    <property type="entry name" value="EndoU-like"/>
    <property type="match status" value="1"/>
</dbReference>
<dbReference type="PRINTS" id="PR00022">
    <property type="entry name" value="SOMATOMEDINB"/>
</dbReference>
<dbReference type="InterPro" id="IPR036024">
    <property type="entry name" value="Somatomedin_B-like_dom_sf"/>
</dbReference>